<evidence type="ECO:0000256" key="2">
    <source>
        <dbReference type="ARBA" id="ARBA00004174"/>
    </source>
</evidence>
<keyword evidence="8" id="KW-0492">Microsome</keyword>
<keyword evidence="7" id="KW-0256">Endoplasmic reticulum</keyword>
<comment type="subcellular location">
    <subcellularLocation>
        <location evidence="3">Endoplasmic reticulum membrane</location>
        <topology evidence="3">Peripheral membrane protein</topology>
    </subcellularLocation>
    <subcellularLocation>
        <location evidence="2">Microsome membrane</location>
        <topology evidence="2">Peripheral membrane protein</topology>
    </subcellularLocation>
</comment>
<feature type="binding site" description="axial binding residue" evidence="13">
    <location>
        <position position="470"/>
    </location>
    <ligand>
        <name>heme</name>
        <dbReference type="ChEBI" id="CHEBI:30413"/>
    </ligand>
    <ligandPart>
        <name>Fe</name>
        <dbReference type="ChEBI" id="CHEBI:18248"/>
    </ligandPart>
</feature>
<dbReference type="AlphaFoldDB" id="A0A1I8IG35"/>
<keyword evidence="5 13" id="KW-0349">Heme</keyword>
<evidence type="ECO:0000256" key="11">
    <source>
        <dbReference type="ARBA" id="ARBA00023033"/>
    </source>
</evidence>
<evidence type="ECO:0000313" key="16">
    <source>
        <dbReference type="Proteomes" id="UP000095280"/>
    </source>
</evidence>
<proteinExistence type="inferred from homology"/>
<dbReference type="PRINTS" id="PR00463">
    <property type="entry name" value="EP450I"/>
</dbReference>
<feature type="region of interest" description="Disordered" evidence="15">
    <location>
        <begin position="1"/>
        <end position="38"/>
    </location>
</feature>
<evidence type="ECO:0000256" key="5">
    <source>
        <dbReference type="ARBA" id="ARBA00022617"/>
    </source>
</evidence>
<evidence type="ECO:0000256" key="10">
    <source>
        <dbReference type="ARBA" id="ARBA00023004"/>
    </source>
</evidence>
<dbReference type="Proteomes" id="UP000095280">
    <property type="component" value="Unplaced"/>
</dbReference>
<evidence type="ECO:0000256" key="15">
    <source>
        <dbReference type="SAM" id="MobiDB-lite"/>
    </source>
</evidence>
<keyword evidence="9 14" id="KW-0560">Oxidoreductase</keyword>
<dbReference type="PANTHER" id="PTHR24300">
    <property type="entry name" value="CYTOCHROME P450 508A4-RELATED"/>
    <property type="match status" value="1"/>
</dbReference>
<comment type="similarity">
    <text evidence="4 14">Belongs to the cytochrome P450 family.</text>
</comment>
<evidence type="ECO:0000256" key="7">
    <source>
        <dbReference type="ARBA" id="ARBA00022824"/>
    </source>
</evidence>
<dbReference type="GO" id="GO:0006805">
    <property type="term" value="P:xenobiotic metabolic process"/>
    <property type="evidence" value="ECO:0007669"/>
    <property type="project" value="TreeGrafter"/>
</dbReference>
<dbReference type="PANTHER" id="PTHR24300:SF403">
    <property type="entry name" value="CYTOCHROME P450 306A1"/>
    <property type="match status" value="1"/>
</dbReference>
<evidence type="ECO:0000256" key="13">
    <source>
        <dbReference type="PIRSR" id="PIRSR602401-1"/>
    </source>
</evidence>
<dbReference type="GO" id="GO:0008395">
    <property type="term" value="F:steroid hydroxylase activity"/>
    <property type="evidence" value="ECO:0007669"/>
    <property type="project" value="TreeGrafter"/>
</dbReference>
<dbReference type="GO" id="GO:0005789">
    <property type="term" value="C:endoplasmic reticulum membrane"/>
    <property type="evidence" value="ECO:0007669"/>
    <property type="project" value="UniProtKB-SubCell"/>
</dbReference>
<keyword evidence="6 13" id="KW-0479">Metal-binding</keyword>
<dbReference type="InterPro" id="IPR036396">
    <property type="entry name" value="Cyt_P450_sf"/>
</dbReference>
<feature type="compositionally biased region" description="Polar residues" evidence="15">
    <location>
        <begin position="1"/>
        <end position="33"/>
    </location>
</feature>
<evidence type="ECO:0000256" key="14">
    <source>
        <dbReference type="RuleBase" id="RU000461"/>
    </source>
</evidence>
<evidence type="ECO:0000256" key="8">
    <source>
        <dbReference type="ARBA" id="ARBA00022848"/>
    </source>
</evidence>
<dbReference type="PROSITE" id="PS00086">
    <property type="entry name" value="CYTOCHROME_P450"/>
    <property type="match status" value="1"/>
</dbReference>
<evidence type="ECO:0000256" key="1">
    <source>
        <dbReference type="ARBA" id="ARBA00001971"/>
    </source>
</evidence>
<evidence type="ECO:0000256" key="3">
    <source>
        <dbReference type="ARBA" id="ARBA00004406"/>
    </source>
</evidence>
<name>A0A1I8IG35_9PLAT</name>
<keyword evidence="10 13" id="KW-0408">Iron</keyword>
<evidence type="ECO:0000313" key="17">
    <source>
        <dbReference type="WBParaSite" id="maker-uti_cns_0012218-snap-gene-0.2-mRNA-1"/>
    </source>
</evidence>
<dbReference type="Gene3D" id="1.10.630.10">
    <property type="entry name" value="Cytochrome P450"/>
    <property type="match status" value="1"/>
</dbReference>
<sequence>MASPESRSTSNLQGAHSAIENFTVQAKQSQTVQHELHQGFDLRPAGRAGEAQEEDPGPGVAILGDLPTATKWTLANPGKLPMHRTLELHGQFGPVYSFGVGSATFVIVGDPAMFRQVLTHEDFQEHINLPFLKTFGARKGIFMADYERWKVHRRFSHRILRDLGFGKIQMQDNILREATHLVDDLRSRCSEPVETRAAMSCAVSNVINQLVFGKRFDYSEPEFARQLDSARMVTNISLTLVFFPMMFPWLEGHPDVMKALPGSASFAEGYAFIKAFCKREIAWHKEKLDFNNNEADQPEDFITAFLREQVRQDPDSEHYFTDDDLCDIVADFFVAGTDTTAVALTWAALLLAKHQDVQDKVRAELFYLGDTILEKQAGLHYTRAFWDEVLRFCMLVPLNMRHSVRETSVGGYRIPADTVVGANAYAVSRNAELFPEPETFRPARFLDAEGCYCRSPAMDGLVFGAGKRGCMGESLARMEMLVFLASLVQNFQLELPEKERPRFSEIFIGEDGAVHQPKQHRILFTELPRD</sequence>
<dbReference type="GO" id="GO:0006082">
    <property type="term" value="P:organic acid metabolic process"/>
    <property type="evidence" value="ECO:0007669"/>
    <property type="project" value="TreeGrafter"/>
</dbReference>
<dbReference type="GO" id="GO:0005506">
    <property type="term" value="F:iron ion binding"/>
    <property type="evidence" value="ECO:0007669"/>
    <property type="project" value="InterPro"/>
</dbReference>
<dbReference type="WBParaSite" id="maker-uti_cns_0012218-snap-gene-0.2-mRNA-1">
    <property type="protein sequence ID" value="maker-uti_cns_0012218-snap-gene-0.2-mRNA-1"/>
    <property type="gene ID" value="maker-uti_cns_0012218-snap-gene-0.2"/>
</dbReference>
<keyword evidence="11 14" id="KW-0503">Monooxygenase</keyword>
<dbReference type="PRINTS" id="PR00385">
    <property type="entry name" value="P450"/>
</dbReference>
<keyword evidence="12" id="KW-0472">Membrane</keyword>
<dbReference type="InterPro" id="IPR002401">
    <property type="entry name" value="Cyt_P450_E_grp-I"/>
</dbReference>
<evidence type="ECO:0000256" key="6">
    <source>
        <dbReference type="ARBA" id="ARBA00022723"/>
    </source>
</evidence>
<evidence type="ECO:0000256" key="4">
    <source>
        <dbReference type="ARBA" id="ARBA00010617"/>
    </source>
</evidence>
<dbReference type="InterPro" id="IPR001128">
    <property type="entry name" value="Cyt_P450"/>
</dbReference>
<dbReference type="Pfam" id="PF00067">
    <property type="entry name" value="p450"/>
    <property type="match status" value="1"/>
</dbReference>
<keyword evidence="16" id="KW-1185">Reference proteome</keyword>
<organism evidence="16 17">
    <name type="scientific">Macrostomum lignano</name>
    <dbReference type="NCBI Taxonomy" id="282301"/>
    <lineage>
        <taxon>Eukaryota</taxon>
        <taxon>Metazoa</taxon>
        <taxon>Spiralia</taxon>
        <taxon>Lophotrochozoa</taxon>
        <taxon>Platyhelminthes</taxon>
        <taxon>Rhabditophora</taxon>
        <taxon>Macrostomorpha</taxon>
        <taxon>Macrostomida</taxon>
        <taxon>Macrostomidae</taxon>
        <taxon>Macrostomum</taxon>
    </lineage>
</organism>
<reference evidence="17" key="1">
    <citation type="submission" date="2016-11" db="UniProtKB">
        <authorList>
            <consortium name="WormBaseParasite"/>
        </authorList>
    </citation>
    <scope>IDENTIFICATION</scope>
</reference>
<protein>
    <submittedName>
        <fullName evidence="17">Cytochrome P450</fullName>
    </submittedName>
</protein>
<comment type="cofactor">
    <cofactor evidence="1 13">
        <name>heme</name>
        <dbReference type="ChEBI" id="CHEBI:30413"/>
    </cofactor>
</comment>
<dbReference type="GO" id="GO:0016712">
    <property type="term" value="F:oxidoreductase activity, acting on paired donors, with incorporation or reduction of molecular oxygen, reduced flavin or flavoprotein as one donor, and incorporation of one atom of oxygen"/>
    <property type="evidence" value="ECO:0007669"/>
    <property type="project" value="TreeGrafter"/>
</dbReference>
<accession>A0A1I8IG35</accession>
<evidence type="ECO:0000256" key="9">
    <source>
        <dbReference type="ARBA" id="ARBA00023002"/>
    </source>
</evidence>
<dbReference type="GO" id="GO:0020037">
    <property type="term" value="F:heme binding"/>
    <property type="evidence" value="ECO:0007669"/>
    <property type="project" value="InterPro"/>
</dbReference>
<dbReference type="SUPFAM" id="SSF48264">
    <property type="entry name" value="Cytochrome P450"/>
    <property type="match status" value="1"/>
</dbReference>
<dbReference type="FunFam" id="1.10.630.10:FF:000238">
    <property type="entry name" value="Cytochrome P450 2A6"/>
    <property type="match status" value="1"/>
</dbReference>
<dbReference type="InterPro" id="IPR017972">
    <property type="entry name" value="Cyt_P450_CS"/>
</dbReference>
<evidence type="ECO:0000256" key="12">
    <source>
        <dbReference type="ARBA" id="ARBA00023136"/>
    </source>
</evidence>
<dbReference type="InterPro" id="IPR050182">
    <property type="entry name" value="Cytochrome_P450_fam2"/>
</dbReference>